<evidence type="ECO:0000256" key="2">
    <source>
        <dbReference type="ARBA" id="ARBA00004323"/>
    </source>
</evidence>
<dbReference type="FunFam" id="3.90.550.10:FF:000035">
    <property type="entry name" value="Putative Exostosin-2"/>
    <property type="match status" value="1"/>
</dbReference>
<dbReference type="OrthoDB" id="5954868at2759"/>
<name>A0A443QH10_9ACAR</name>
<comment type="subcellular location">
    <subcellularLocation>
        <location evidence="3">Endoplasmic reticulum membrane</location>
        <topology evidence="3">Single-pass type II membrane protein</topology>
    </subcellularLocation>
    <subcellularLocation>
        <location evidence="2">Golgi apparatus membrane</location>
        <topology evidence="2">Single-pass type II membrane protein</topology>
    </subcellularLocation>
</comment>
<keyword evidence="9" id="KW-0812">Transmembrane</keyword>
<evidence type="ECO:0000256" key="16">
    <source>
        <dbReference type="ARBA" id="ARBA00023157"/>
    </source>
</evidence>
<dbReference type="PANTHER" id="PTHR48261:SF5">
    <property type="entry name" value="EXOSTOSIN GLYCOSYLTRANSFERASE 2"/>
    <property type="match status" value="1"/>
</dbReference>
<evidence type="ECO:0000259" key="20">
    <source>
        <dbReference type="Pfam" id="PF03016"/>
    </source>
</evidence>
<keyword evidence="12" id="KW-0735">Signal-anchor</keyword>
<dbReference type="InterPro" id="IPR029044">
    <property type="entry name" value="Nucleotide-diphossugar_trans"/>
</dbReference>
<evidence type="ECO:0000256" key="19">
    <source>
        <dbReference type="ARBA" id="ARBA00069568"/>
    </source>
</evidence>
<keyword evidence="14" id="KW-0333">Golgi apparatus</keyword>
<keyword evidence="7" id="KW-0328">Glycosyltransferase</keyword>
<feature type="non-terminal residue" evidence="22">
    <location>
        <position position="660"/>
    </location>
</feature>
<protein>
    <recommendedName>
        <fullName evidence="19">Exostosin-2</fullName>
        <ecNumber evidence="6">2.4.1.224</ecNumber>
    </recommendedName>
</protein>
<dbReference type="InterPro" id="IPR004263">
    <property type="entry name" value="Exostosin"/>
</dbReference>
<evidence type="ECO:0000256" key="3">
    <source>
        <dbReference type="ARBA" id="ARBA00004648"/>
    </source>
</evidence>
<proteinExistence type="inferred from homology"/>
<dbReference type="EC" id="2.4.1.224" evidence="6"/>
<feature type="domain" description="Glycosyl transferase 64" evidence="21">
    <location>
        <begin position="397"/>
        <end position="643"/>
    </location>
</feature>
<dbReference type="InterPro" id="IPR015338">
    <property type="entry name" value="GT64_dom"/>
</dbReference>
<evidence type="ECO:0000256" key="7">
    <source>
        <dbReference type="ARBA" id="ARBA00022676"/>
    </source>
</evidence>
<keyword evidence="15" id="KW-0472">Membrane</keyword>
<comment type="caution">
    <text evidence="22">The sequence shown here is derived from an EMBL/GenBank/DDBJ whole genome shotgun (WGS) entry which is preliminary data.</text>
</comment>
<feature type="domain" description="Exostosin GT47" evidence="20">
    <location>
        <begin position="39"/>
        <end position="321"/>
    </location>
</feature>
<dbReference type="EMBL" id="NCKU01007887">
    <property type="protein sequence ID" value="RWS02309.1"/>
    <property type="molecule type" value="Genomic_DNA"/>
</dbReference>
<gene>
    <name evidence="22" type="ORF">B4U79_05381</name>
</gene>
<dbReference type="InterPro" id="IPR040911">
    <property type="entry name" value="Exostosin_GT47"/>
</dbReference>
<evidence type="ECO:0000256" key="6">
    <source>
        <dbReference type="ARBA" id="ARBA00012194"/>
    </source>
</evidence>
<dbReference type="SUPFAM" id="SSF53448">
    <property type="entry name" value="Nucleotide-diphospho-sugar transferases"/>
    <property type="match status" value="1"/>
</dbReference>
<reference evidence="22 23" key="1">
    <citation type="journal article" date="2018" name="Gigascience">
        <title>Genomes of trombidid mites reveal novel predicted allergens and laterally-transferred genes associated with secondary metabolism.</title>
        <authorList>
            <person name="Dong X."/>
            <person name="Chaisiri K."/>
            <person name="Xia D."/>
            <person name="Armstrong S.D."/>
            <person name="Fang Y."/>
            <person name="Donnelly M.J."/>
            <person name="Kadowaki T."/>
            <person name="McGarry J.W."/>
            <person name="Darby A.C."/>
            <person name="Makepeace B.L."/>
        </authorList>
    </citation>
    <scope>NUCLEOTIDE SEQUENCE [LARGE SCALE GENOMIC DNA]</scope>
    <source>
        <strain evidence="22">UoL-WK</strain>
    </source>
</reference>
<keyword evidence="23" id="KW-1185">Reference proteome</keyword>
<dbReference type="Gene3D" id="3.90.550.10">
    <property type="entry name" value="Spore Coat Polysaccharide Biosynthesis Protein SpsA, Chain A"/>
    <property type="match status" value="1"/>
</dbReference>
<evidence type="ECO:0000256" key="11">
    <source>
        <dbReference type="ARBA" id="ARBA00022824"/>
    </source>
</evidence>
<keyword evidence="10" id="KW-0479">Metal-binding</keyword>
<keyword evidence="17" id="KW-0325">Glycoprotein</keyword>
<evidence type="ECO:0000256" key="5">
    <source>
        <dbReference type="ARBA" id="ARBA00010271"/>
    </source>
</evidence>
<evidence type="ECO:0000256" key="14">
    <source>
        <dbReference type="ARBA" id="ARBA00023034"/>
    </source>
</evidence>
<evidence type="ECO:0000259" key="21">
    <source>
        <dbReference type="Pfam" id="PF09258"/>
    </source>
</evidence>
<evidence type="ECO:0000256" key="12">
    <source>
        <dbReference type="ARBA" id="ARBA00022968"/>
    </source>
</evidence>
<keyword evidence="16" id="KW-1015">Disulfide bond</keyword>
<feature type="non-terminal residue" evidence="22">
    <location>
        <position position="1"/>
    </location>
</feature>
<evidence type="ECO:0000256" key="8">
    <source>
        <dbReference type="ARBA" id="ARBA00022679"/>
    </source>
</evidence>
<evidence type="ECO:0000256" key="9">
    <source>
        <dbReference type="ARBA" id="ARBA00022692"/>
    </source>
</evidence>
<comment type="similarity">
    <text evidence="5">Belongs to the glycosyltransferase 47 family.</text>
</comment>
<dbReference type="PANTHER" id="PTHR48261">
    <property type="entry name" value="ACETYLGLUCOSAMINYLTRANSFERASE"/>
    <property type="match status" value="1"/>
</dbReference>
<evidence type="ECO:0000256" key="1">
    <source>
        <dbReference type="ARBA" id="ARBA00001936"/>
    </source>
</evidence>
<dbReference type="STRING" id="1965070.A0A443QH10"/>
<dbReference type="GO" id="GO:0015020">
    <property type="term" value="F:glucuronosyltransferase activity"/>
    <property type="evidence" value="ECO:0007669"/>
    <property type="project" value="UniProtKB-ARBA"/>
</dbReference>
<keyword evidence="8" id="KW-0808">Transferase</keyword>
<evidence type="ECO:0000256" key="13">
    <source>
        <dbReference type="ARBA" id="ARBA00022989"/>
    </source>
</evidence>
<dbReference type="GO" id="GO:0000139">
    <property type="term" value="C:Golgi membrane"/>
    <property type="evidence" value="ECO:0007669"/>
    <property type="project" value="UniProtKB-SubCell"/>
</dbReference>
<evidence type="ECO:0000256" key="15">
    <source>
        <dbReference type="ARBA" id="ARBA00023136"/>
    </source>
</evidence>
<evidence type="ECO:0000256" key="18">
    <source>
        <dbReference type="ARBA" id="ARBA00023211"/>
    </source>
</evidence>
<organism evidence="22 23">
    <name type="scientific">Dinothrombium tinctorium</name>
    <dbReference type="NCBI Taxonomy" id="1965070"/>
    <lineage>
        <taxon>Eukaryota</taxon>
        <taxon>Metazoa</taxon>
        <taxon>Ecdysozoa</taxon>
        <taxon>Arthropoda</taxon>
        <taxon>Chelicerata</taxon>
        <taxon>Arachnida</taxon>
        <taxon>Acari</taxon>
        <taxon>Acariformes</taxon>
        <taxon>Trombidiformes</taxon>
        <taxon>Prostigmata</taxon>
        <taxon>Anystina</taxon>
        <taxon>Parasitengona</taxon>
        <taxon>Trombidioidea</taxon>
        <taxon>Trombidiidae</taxon>
        <taxon>Dinothrombium</taxon>
    </lineage>
</organism>
<dbReference type="GO" id="GO:0005789">
    <property type="term" value="C:endoplasmic reticulum membrane"/>
    <property type="evidence" value="ECO:0007669"/>
    <property type="project" value="UniProtKB-SubCell"/>
</dbReference>
<accession>A0A443QH10</accession>
<sequence length="660" mass="76475">VSEGVETVVDDDSPLGVEFRESCTHYDCFNFYECSADKELIKVYIYPVKRYVDKSGVLVSSPFTHEFWQLLETISNSEYFVEDPKDACIFIPSIDLLSQHYVRQKETSQILASLPFWNTNGSNHLLFNFIPGSFPDYKRRLDLNTGHAIVAGGGFDTWTYRPTLDISIPVYSPLSELSSARNIEQLLQAKRTWLVSTVQLNLVDVKTKDFLYQLNEEYPNDFLLLGTNCFFNNNSLARCDRNSKYVADHLSVLNDSTFCLILRTAYLAQPLLSDALMYGCIPVIAIDDYVLPFETKIDWKRVAIRIHEHSIPNLMDILKSVSEEKIMQMRDHSIFIFEKYFSSIKTIVLTTLQIINERIFPNIATSKEEWNKKLLEDSYNPLSLINPKLYSRLPQGFTAVILTYDRVDSLFEVIHRIVQAPSCVKVLVIWNNQKKKPPPPEKWPKVNVPVKVLQTDYNKLSNRFYPFSDIETEGILAIDDDIIMLTADELEFGFQVWKEFSDRIIGFPSRVHRWDNSTHKWRYESEWTNDASMVLTGAAFYHKFYNYLYSFEMPQTIKTWVDEQMNCEDIAMNFLVSNITGKAPIKVTPRKKFRCPECTTVETLSADVVRHLNARSECINKFASIYGSMPLKMIEFRADPVLYRDSLPEKLKKYNHIGSL</sequence>
<keyword evidence="11" id="KW-0256">Endoplasmic reticulum</keyword>
<dbReference type="GO" id="GO:0046872">
    <property type="term" value="F:metal ion binding"/>
    <property type="evidence" value="ECO:0007669"/>
    <property type="project" value="UniProtKB-KW"/>
</dbReference>
<evidence type="ECO:0000313" key="22">
    <source>
        <dbReference type="EMBL" id="RWS02309.1"/>
    </source>
</evidence>
<dbReference type="Pfam" id="PF09258">
    <property type="entry name" value="Glyco_transf_64"/>
    <property type="match status" value="1"/>
</dbReference>
<evidence type="ECO:0000313" key="23">
    <source>
        <dbReference type="Proteomes" id="UP000285301"/>
    </source>
</evidence>
<evidence type="ECO:0000256" key="10">
    <source>
        <dbReference type="ARBA" id="ARBA00022723"/>
    </source>
</evidence>
<dbReference type="AlphaFoldDB" id="A0A443QH10"/>
<dbReference type="Pfam" id="PF03016">
    <property type="entry name" value="Exostosin_GT47"/>
    <property type="match status" value="1"/>
</dbReference>
<dbReference type="GO" id="GO:0015012">
    <property type="term" value="P:heparan sulfate proteoglycan biosynthetic process"/>
    <property type="evidence" value="ECO:0007669"/>
    <property type="project" value="UniProtKB-ARBA"/>
</dbReference>
<keyword evidence="18" id="KW-0464">Manganese</keyword>
<keyword evidence="13" id="KW-1133">Transmembrane helix</keyword>
<comment type="pathway">
    <text evidence="4">Protein modification; protein glycosylation.</text>
</comment>
<dbReference type="Proteomes" id="UP000285301">
    <property type="component" value="Unassembled WGS sequence"/>
</dbReference>
<comment type="cofactor">
    <cofactor evidence="1">
        <name>Mn(2+)</name>
        <dbReference type="ChEBI" id="CHEBI:29035"/>
    </cofactor>
</comment>
<dbReference type="GO" id="GO:0050508">
    <property type="term" value="F:glucuronosyl-N-acetylglucosaminyl-proteoglycan 4-alpha-N-acetylglucosaminyltransferase activity"/>
    <property type="evidence" value="ECO:0007669"/>
    <property type="project" value="UniProtKB-EC"/>
</dbReference>
<evidence type="ECO:0000256" key="17">
    <source>
        <dbReference type="ARBA" id="ARBA00023180"/>
    </source>
</evidence>
<evidence type="ECO:0000256" key="4">
    <source>
        <dbReference type="ARBA" id="ARBA00004922"/>
    </source>
</evidence>